<feature type="compositionally biased region" description="Low complexity" evidence="1">
    <location>
        <begin position="382"/>
        <end position="398"/>
    </location>
</feature>
<protein>
    <submittedName>
        <fullName evidence="2">Uncharacterized protein</fullName>
    </submittedName>
</protein>
<gene>
    <name evidence="2" type="ORF">QCA50_008021</name>
</gene>
<reference evidence="2 3" key="1">
    <citation type="submission" date="2022-09" db="EMBL/GenBank/DDBJ databases">
        <authorList>
            <person name="Palmer J.M."/>
        </authorList>
    </citation>
    <scope>NUCLEOTIDE SEQUENCE [LARGE SCALE GENOMIC DNA]</scope>
    <source>
        <strain evidence="2 3">DSM 7382</strain>
    </source>
</reference>
<evidence type="ECO:0000313" key="3">
    <source>
        <dbReference type="Proteomes" id="UP001385951"/>
    </source>
</evidence>
<evidence type="ECO:0000256" key="1">
    <source>
        <dbReference type="SAM" id="MobiDB-lite"/>
    </source>
</evidence>
<evidence type="ECO:0000313" key="2">
    <source>
        <dbReference type="EMBL" id="KAK7688483.1"/>
    </source>
</evidence>
<organism evidence="2 3">
    <name type="scientific">Cerrena zonata</name>
    <dbReference type="NCBI Taxonomy" id="2478898"/>
    <lineage>
        <taxon>Eukaryota</taxon>
        <taxon>Fungi</taxon>
        <taxon>Dikarya</taxon>
        <taxon>Basidiomycota</taxon>
        <taxon>Agaricomycotina</taxon>
        <taxon>Agaricomycetes</taxon>
        <taxon>Polyporales</taxon>
        <taxon>Cerrenaceae</taxon>
        <taxon>Cerrena</taxon>
    </lineage>
</organism>
<comment type="caution">
    <text evidence="2">The sequence shown here is derived from an EMBL/GenBank/DDBJ whole genome shotgun (WGS) entry which is preliminary data.</text>
</comment>
<feature type="compositionally biased region" description="Basic and acidic residues" evidence="1">
    <location>
        <begin position="433"/>
        <end position="445"/>
    </location>
</feature>
<dbReference type="AlphaFoldDB" id="A0AAW0G5C6"/>
<feature type="region of interest" description="Disordered" evidence="1">
    <location>
        <begin position="271"/>
        <end position="465"/>
    </location>
</feature>
<dbReference type="EMBL" id="JASBNA010000010">
    <property type="protein sequence ID" value="KAK7688483.1"/>
    <property type="molecule type" value="Genomic_DNA"/>
</dbReference>
<name>A0AAW0G5C6_9APHY</name>
<feature type="compositionally biased region" description="Basic and acidic residues" evidence="1">
    <location>
        <begin position="411"/>
        <end position="423"/>
    </location>
</feature>
<keyword evidence="3" id="KW-1185">Reference proteome</keyword>
<proteinExistence type="predicted"/>
<sequence>MPNAMVSEEAWNLVKYLFKDTRHALLNTPNVLPALHFLTTEECLSLDSAPHIPHEIPPSDNRLEDLSKFIKTSFPAYDVSPQGSWCSYDFPLPRIEPDFSLDIHGRLVSALNSPQTVRNYSRLQFLVIVVIIHRLGHLIATNFNGDYDGQSKTIREFPFHGCRFKHEPGDKSKTVSEPGFLAEEALFGGIIGVVFKEERANGYPPRLLQADFTLISHLVLHCRDGSTYQIPPEEIEARVDKMDLRPFDISRLQTTRARRIAERTCAFFNGDHIPVDFPGEGGDIPGRNIRSRTPSDSSDSQDEGPGPSRRGSGRSERDTRREEERRDPRDYEQREYEQRDYERRDREPRDREPIGHESREYESRGHDPRDIHHPTTHERQESQQSSTTDTTATTSTTSMGRPRSGSQTPRDSIELEREHRGSRGLEGWTDLGEPEHRELFSDTAHEGAPSPDAGAFHDQPLHHDELHPDAFQEAPQDGFYEAPNLSSNDVSSSISLRNLTNQYNKQTANQVLTS</sequence>
<dbReference type="Proteomes" id="UP001385951">
    <property type="component" value="Unassembled WGS sequence"/>
</dbReference>
<accession>A0AAW0G5C6</accession>
<feature type="compositionally biased region" description="Basic and acidic residues" evidence="1">
    <location>
        <begin position="313"/>
        <end position="381"/>
    </location>
</feature>